<dbReference type="EMBL" id="JXMU01000001">
    <property type="protein sequence ID" value="KPB02792.1"/>
    <property type="molecule type" value="Genomic_DNA"/>
</dbReference>
<comment type="caution">
    <text evidence="2">The sequence shown here is derived from an EMBL/GenBank/DDBJ whole genome shotgun (WGS) entry which is preliminary data.</text>
</comment>
<dbReference type="OrthoDB" id="7867238at2"/>
<dbReference type="STRING" id="1514904.SU32_00445"/>
<evidence type="ECO:0000313" key="3">
    <source>
        <dbReference type="Proteomes" id="UP000038011"/>
    </source>
</evidence>
<name>A0A0N0E8V7_9HYPH</name>
<reference evidence="2 3" key="1">
    <citation type="submission" date="2015-01" db="EMBL/GenBank/DDBJ databases">
        <title>Ahrensia donghaiensis sp. nov., a novel dimethylsulphoniopropionate-cleavage bacterium isolated from seawater and emended descriptions of the genus Ahrensia and Ahrensia kielensis.</title>
        <authorList>
            <person name="Liu J."/>
        </authorList>
    </citation>
    <scope>NUCLEOTIDE SEQUENCE [LARGE SCALE GENOMIC DNA]</scope>
    <source>
        <strain evidence="2 3">LZD062</strain>
    </source>
</reference>
<dbReference type="RefSeq" id="WP_053997348.1">
    <property type="nucleotide sequence ID" value="NZ_JXMU01000001.1"/>
</dbReference>
<dbReference type="PATRIC" id="fig|1514904.3.peg.90"/>
<evidence type="ECO:0000313" key="2">
    <source>
        <dbReference type="EMBL" id="KPB02792.1"/>
    </source>
</evidence>
<sequence length="371" mass="41562">MDIQPISSIECVLLHNRFSPMALDRIKGEIASIAAKIGCRGDCLMILDENRQTVFTVGDYRIAIHQEDNALPIEGFGGCLPQPITKMMMPDAEQRVANHSANSFVTVTRNPALRDYEIAPAIDDEASGNFISTRDSLRAMSLAYWIADALHRNNPACTFHWLPSDHLVPPQTFELAGASASLTSFFIRPYLYSSDGYINEKNAVGLVANGSQYLLPKPVIFKEAQVSYDWMIKRAIQFIDRAIKADRVPANGSPFGVDEGEIIEVFHQPPEPANPMGSYLLVPRNVPQFGIKGGLHSVLKEDSYQKDQEERSRQRLNENDPIDLAILNALRERMEKASEPTPLPRVKDRRMGPRETHEAATFGRRKTFGKR</sequence>
<dbReference type="Proteomes" id="UP000038011">
    <property type="component" value="Unassembled WGS sequence"/>
</dbReference>
<keyword evidence="3" id="KW-1185">Reference proteome</keyword>
<feature type="compositionally biased region" description="Basic and acidic residues" evidence="1">
    <location>
        <begin position="345"/>
        <end position="358"/>
    </location>
</feature>
<organism evidence="2 3">
    <name type="scientific">Ahrensia marina</name>
    <dbReference type="NCBI Taxonomy" id="1514904"/>
    <lineage>
        <taxon>Bacteria</taxon>
        <taxon>Pseudomonadati</taxon>
        <taxon>Pseudomonadota</taxon>
        <taxon>Alphaproteobacteria</taxon>
        <taxon>Hyphomicrobiales</taxon>
        <taxon>Ahrensiaceae</taxon>
        <taxon>Ahrensia</taxon>
    </lineage>
</organism>
<accession>A0A0N0E8V7</accession>
<feature type="region of interest" description="Disordered" evidence="1">
    <location>
        <begin position="333"/>
        <end position="371"/>
    </location>
</feature>
<protein>
    <submittedName>
        <fullName evidence="2">Uncharacterized protein</fullName>
    </submittedName>
</protein>
<proteinExistence type="predicted"/>
<dbReference type="AlphaFoldDB" id="A0A0N0E8V7"/>
<gene>
    <name evidence="2" type="ORF">SU32_00445</name>
</gene>
<evidence type="ECO:0000256" key="1">
    <source>
        <dbReference type="SAM" id="MobiDB-lite"/>
    </source>
</evidence>